<reference evidence="6" key="1">
    <citation type="submission" date="2022-07" db="EMBL/GenBank/DDBJ databases">
        <title>Phylogenomic reconstructions and comparative analyses of Kickxellomycotina fungi.</title>
        <authorList>
            <person name="Reynolds N.K."/>
            <person name="Stajich J.E."/>
            <person name="Barry K."/>
            <person name="Grigoriev I.V."/>
            <person name="Crous P."/>
            <person name="Smith M.E."/>
        </authorList>
    </citation>
    <scope>NUCLEOTIDE SEQUENCE</scope>
    <source>
        <strain evidence="6">RSA 861</strain>
    </source>
</reference>
<dbReference type="Proteomes" id="UP001150569">
    <property type="component" value="Unassembled WGS sequence"/>
</dbReference>
<evidence type="ECO:0000256" key="1">
    <source>
        <dbReference type="ARBA" id="ARBA00004123"/>
    </source>
</evidence>
<protein>
    <recommendedName>
        <fullName evidence="8">Transcriptional coactivator HFI1/ADA1</fullName>
    </recommendedName>
</protein>
<evidence type="ECO:0008006" key="8">
    <source>
        <dbReference type="Google" id="ProtNLM"/>
    </source>
</evidence>
<comment type="subcellular location">
    <subcellularLocation>
        <location evidence="1">Nucleus</location>
    </subcellularLocation>
</comment>
<dbReference type="CDD" id="cd22933">
    <property type="entry name" value="HFD_HFI1"/>
    <property type="match status" value="1"/>
</dbReference>
<keyword evidence="4" id="KW-0539">Nucleus</keyword>
<gene>
    <name evidence="6" type="ORF">IWQ60_001046</name>
</gene>
<dbReference type="Pfam" id="PF12767">
    <property type="entry name" value="SAGA-Tad1"/>
    <property type="match status" value="1"/>
</dbReference>
<feature type="region of interest" description="Disordered" evidence="5">
    <location>
        <begin position="333"/>
        <end position="409"/>
    </location>
</feature>
<evidence type="ECO:0000256" key="2">
    <source>
        <dbReference type="ARBA" id="ARBA00023015"/>
    </source>
</evidence>
<dbReference type="GO" id="GO:0005634">
    <property type="term" value="C:nucleus"/>
    <property type="evidence" value="ECO:0007669"/>
    <property type="project" value="UniProtKB-SubCell"/>
</dbReference>
<dbReference type="GO" id="GO:0000124">
    <property type="term" value="C:SAGA complex"/>
    <property type="evidence" value="ECO:0007669"/>
    <property type="project" value="UniProtKB-ARBA"/>
</dbReference>
<evidence type="ECO:0000313" key="6">
    <source>
        <dbReference type="EMBL" id="KAJ1929559.1"/>
    </source>
</evidence>
<dbReference type="AlphaFoldDB" id="A0A9W8AHP7"/>
<keyword evidence="3" id="KW-0804">Transcription</keyword>
<keyword evidence="7" id="KW-1185">Reference proteome</keyword>
<dbReference type="InterPro" id="IPR024738">
    <property type="entry name" value="Hfi1/Tada1"/>
</dbReference>
<evidence type="ECO:0000256" key="5">
    <source>
        <dbReference type="SAM" id="MobiDB-lite"/>
    </source>
</evidence>
<proteinExistence type="predicted"/>
<evidence type="ECO:0000313" key="7">
    <source>
        <dbReference type="Proteomes" id="UP001150569"/>
    </source>
</evidence>
<comment type="caution">
    <text evidence="6">The sequence shown here is derived from an EMBL/GenBank/DDBJ whole genome shotgun (WGS) entry which is preliminary data.</text>
</comment>
<accession>A0A9W8AHP7</accession>
<evidence type="ECO:0000256" key="4">
    <source>
        <dbReference type="ARBA" id="ARBA00023242"/>
    </source>
</evidence>
<dbReference type="PANTHER" id="PTHR21277">
    <property type="entry name" value="TRANSCRIPTIONAL ADAPTER 1"/>
    <property type="match status" value="1"/>
</dbReference>
<evidence type="ECO:0000256" key="3">
    <source>
        <dbReference type="ARBA" id="ARBA00023163"/>
    </source>
</evidence>
<dbReference type="OrthoDB" id="10264870at2759"/>
<dbReference type="EMBL" id="JANBPT010000031">
    <property type="protein sequence ID" value="KAJ1929559.1"/>
    <property type="molecule type" value="Genomic_DNA"/>
</dbReference>
<name>A0A9W8AHP7_9FUNG</name>
<sequence length="409" mass="44252">MALVTPKPPPMGRRDLLAIKQQLADALSDNGPLYWRALTDFVTGKLNHQEFDFYAHLYIPADQVHLHNTFILATIHNAHRDDRPPLTGGPVVEWSRKRCRDDAGGSGGDGANNLGRVVGADGRTYFDENDEPLDPVEQQRLRREKLKKLIQSMSKVDRRTIRQLLKRDDAGQGRPLLANAGGQASRRPVLPFAVDQILASTVADYARGVQAPLCVDERAVPDVDTLRHRLGLIALEHGLIDGATAEAAQIVMFGLDVHLRNIIANCISKVRGAPPVVSHHAHLGSVEPRTTTGTDSPTGFQTLRLADLLFSVEISPYVLTEVPLSIERLAAVSGDDGSSDEDGDDGDDNPGTSSQELASRARSGTMSNDGTHNGARDSPDRPRSHKTPRLTVLASPAVGIGSHTPTLPK</sequence>
<feature type="compositionally biased region" description="Polar residues" evidence="5">
    <location>
        <begin position="362"/>
        <end position="371"/>
    </location>
</feature>
<organism evidence="6 7">
    <name type="scientific">Tieghemiomyces parasiticus</name>
    <dbReference type="NCBI Taxonomy" id="78921"/>
    <lineage>
        <taxon>Eukaryota</taxon>
        <taxon>Fungi</taxon>
        <taxon>Fungi incertae sedis</taxon>
        <taxon>Zoopagomycota</taxon>
        <taxon>Kickxellomycotina</taxon>
        <taxon>Dimargaritomycetes</taxon>
        <taxon>Dimargaritales</taxon>
        <taxon>Dimargaritaceae</taxon>
        <taxon>Tieghemiomyces</taxon>
    </lineage>
</organism>
<dbReference type="GO" id="GO:0006357">
    <property type="term" value="P:regulation of transcription by RNA polymerase II"/>
    <property type="evidence" value="ECO:0007669"/>
    <property type="project" value="TreeGrafter"/>
</dbReference>
<dbReference type="PANTHER" id="PTHR21277:SF5">
    <property type="entry name" value="TRANSCRIPTIONAL ADAPTER 1"/>
    <property type="match status" value="1"/>
</dbReference>
<keyword evidence="2" id="KW-0805">Transcription regulation</keyword>
<feature type="compositionally biased region" description="Acidic residues" evidence="5">
    <location>
        <begin position="337"/>
        <end position="348"/>
    </location>
</feature>
<dbReference type="GO" id="GO:0003713">
    <property type="term" value="F:transcription coactivator activity"/>
    <property type="evidence" value="ECO:0007669"/>
    <property type="project" value="TreeGrafter"/>
</dbReference>